<dbReference type="EMBL" id="CADEBD010000880">
    <property type="protein sequence ID" value="CAB3260811.1"/>
    <property type="molecule type" value="Genomic_DNA"/>
</dbReference>
<dbReference type="PANTHER" id="PTHR24291:SF189">
    <property type="entry name" value="CYTOCHROME P450 4C3-RELATED"/>
    <property type="match status" value="1"/>
</dbReference>
<evidence type="ECO:0008006" key="18">
    <source>
        <dbReference type="Google" id="ProtNLM"/>
    </source>
</evidence>
<dbReference type="PRINTS" id="PR00385">
    <property type="entry name" value="P450"/>
</dbReference>
<evidence type="ECO:0000256" key="15">
    <source>
        <dbReference type="RuleBase" id="RU000461"/>
    </source>
</evidence>
<proteinExistence type="inferred from homology"/>
<dbReference type="GO" id="GO:0004497">
    <property type="term" value="F:monooxygenase activity"/>
    <property type="evidence" value="ECO:0007669"/>
    <property type="project" value="UniProtKB-KW"/>
</dbReference>
<dbReference type="InterPro" id="IPR036396">
    <property type="entry name" value="Cyt_P450_sf"/>
</dbReference>
<organism evidence="16 17">
    <name type="scientific">Arctia plantaginis</name>
    <name type="common">Wood tiger moth</name>
    <name type="synonym">Phalaena plantaginis</name>
    <dbReference type="NCBI Taxonomy" id="874455"/>
    <lineage>
        <taxon>Eukaryota</taxon>
        <taxon>Metazoa</taxon>
        <taxon>Ecdysozoa</taxon>
        <taxon>Arthropoda</taxon>
        <taxon>Hexapoda</taxon>
        <taxon>Insecta</taxon>
        <taxon>Pterygota</taxon>
        <taxon>Neoptera</taxon>
        <taxon>Endopterygota</taxon>
        <taxon>Lepidoptera</taxon>
        <taxon>Glossata</taxon>
        <taxon>Ditrysia</taxon>
        <taxon>Noctuoidea</taxon>
        <taxon>Erebidae</taxon>
        <taxon>Arctiinae</taxon>
        <taxon>Arctia</taxon>
    </lineage>
</organism>
<evidence type="ECO:0000256" key="2">
    <source>
        <dbReference type="ARBA" id="ARBA00003690"/>
    </source>
</evidence>
<comment type="cofactor">
    <cofactor evidence="1 14">
        <name>heme</name>
        <dbReference type="ChEBI" id="CHEBI:30413"/>
    </cofactor>
</comment>
<dbReference type="PROSITE" id="PS00086">
    <property type="entry name" value="CYTOCHROME_P450"/>
    <property type="match status" value="1"/>
</dbReference>
<evidence type="ECO:0000313" key="16">
    <source>
        <dbReference type="EMBL" id="CAB3260811.1"/>
    </source>
</evidence>
<dbReference type="InterPro" id="IPR050196">
    <property type="entry name" value="Cytochrome_P450_Monoox"/>
</dbReference>
<evidence type="ECO:0000256" key="4">
    <source>
        <dbReference type="ARBA" id="ARBA00004406"/>
    </source>
</evidence>
<dbReference type="PRINTS" id="PR00463">
    <property type="entry name" value="EP450I"/>
</dbReference>
<keyword evidence="8" id="KW-0256">Endoplasmic reticulum</keyword>
<evidence type="ECO:0000256" key="6">
    <source>
        <dbReference type="ARBA" id="ARBA00022617"/>
    </source>
</evidence>
<gene>
    <name evidence="16" type="ORF">APLA_LOCUS17180</name>
</gene>
<comment type="similarity">
    <text evidence="5 15">Belongs to the cytochrome P450 family.</text>
</comment>
<dbReference type="GO" id="GO:0016705">
    <property type="term" value="F:oxidoreductase activity, acting on paired donors, with incorporation or reduction of molecular oxygen"/>
    <property type="evidence" value="ECO:0007669"/>
    <property type="project" value="InterPro"/>
</dbReference>
<dbReference type="Pfam" id="PF00067">
    <property type="entry name" value="p450"/>
    <property type="match status" value="1"/>
</dbReference>
<evidence type="ECO:0000256" key="12">
    <source>
        <dbReference type="ARBA" id="ARBA00023033"/>
    </source>
</evidence>
<evidence type="ECO:0000256" key="8">
    <source>
        <dbReference type="ARBA" id="ARBA00022824"/>
    </source>
</evidence>
<dbReference type="SUPFAM" id="SSF48264">
    <property type="entry name" value="Cytochrome P450"/>
    <property type="match status" value="1"/>
</dbReference>
<dbReference type="OrthoDB" id="8194935at2759"/>
<evidence type="ECO:0000256" key="10">
    <source>
        <dbReference type="ARBA" id="ARBA00023002"/>
    </source>
</evidence>
<dbReference type="InterPro" id="IPR001128">
    <property type="entry name" value="Cyt_P450"/>
</dbReference>
<protein>
    <recommendedName>
        <fullName evidence="18">Cytochrome P450</fullName>
    </recommendedName>
</protein>
<name>A0A8S1BDC8_ARCPL</name>
<reference evidence="16 17" key="1">
    <citation type="submission" date="2020-04" db="EMBL/GenBank/DDBJ databases">
        <authorList>
            <person name="Wallbank WR R."/>
            <person name="Pardo Diaz C."/>
            <person name="Kozak K."/>
            <person name="Martin S."/>
            <person name="Jiggins C."/>
            <person name="Moest M."/>
            <person name="Warren A I."/>
            <person name="Byers J.R.P. K."/>
            <person name="Montejo-Kovacevich G."/>
            <person name="Yen C E."/>
        </authorList>
    </citation>
    <scope>NUCLEOTIDE SEQUENCE [LARGE SCALE GENOMIC DNA]</scope>
</reference>
<comment type="caution">
    <text evidence="16">The sequence shown here is derived from an EMBL/GenBank/DDBJ whole genome shotgun (WGS) entry which is preliminary data.</text>
</comment>
<evidence type="ECO:0000256" key="7">
    <source>
        <dbReference type="ARBA" id="ARBA00022723"/>
    </source>
</evidence>
<sequence length="406" mass="46770">MRLGSQLIGNGLIIARVPIWRPRRKIDAPTFSPVKLNNYVRVFAEQSERMVKQVKSTFGVGAESLWKYMTIYTFYSVCETTLGVKLNVNDNLEKQLLEPFNIICKLLTARGLTPWLHLDAVYKLSPYYYNVEKNKEILHRFVNGIIKEKRKKVKENIKTDNDDTNSLKSFLELQIEASGSDRGYSDEELLEECLGLLLAGTDTTAVGMCFTICMLANHPDMQEKVFHELQEVFGDSERQVVVEDLPRLKYLEAVCRESLRLYPPVPVIVREINEDTRLPSGVTLKKGCGVMISIWGNNRNPLYWGEDAEEFRPERFLESNSRHPAAFLSFSHGPRNCLGYQYAIASLKTVLATFLRKYCVLPKHVNSRSGEVNHEPIKLTYSLMMKDVDEFRVRLVERKDTKYFSF</sequence>
<dbReference type="GO" id="GO:0005789">
    <property type="term" value="C:endoplasmic reticulum membrane"/>
    <property type="evidence" value="ECO:0007669"/>
    <property type="project" value="UniProtKB-SubCell"/>
</dbReference>
<keyword evidence="10 15" id="KW-0560">Oxidoreductase</keyword>
<keyword evidence="7 14" id="KW-0479">Metal-binding</keyword>
<dbReference type="Proteomes" id="UP000494256">
    <property type="component" value="Unassembled WGS sequence"/>
</dbReference>
<dbReference type="GO" id="GO:0020037">
    <property type="term" value="F:heme binding"/>
    <property type="evidence" value="ECO:0007669"/>
    <property type="project" value="InterPro"/>
</dbReference>
<dbReference type="PANTHER" id="PTHR24291">
    <property type="entry name" value="CYTOCHROME P450 FAMILY 4"/>
    <property type="match status" value="1"/>
</dbReference>
<evidence type="ECO:0000256" key="13">
    <source>
        <dbReference type="ARBA" id="ARBA00023136"/>
    </source>
</evidence>
<evidence type="ECO:0000313" key="17">
    <source>
        <dbReference type="Proteomes" id="UP000494256"/>
    </source>
</evidence>
<accession>A0A8S1BDC8</accession>
<keyword evidence="12 15" id="KW-0503">Monooxygenase</keyword>
<dbReference type="AlphaFoldDB" id="A0A8S1BDC8"/>
<keyword evidence="11 14" id="KW-0408">Iron</keyword>
<dbReference type="GO" id="GO:0005506">
    <property type="term" value="F:iron ion binding"/>
    <property type="evidence" value="ECO:0007669"/>
    <property type="project" value="InterPro"/>
</dbReference>
<feature type="binding site" description="axial binding residue" evidence="14">
    <location>
        <position position="337"/>
    </location>
    <ligand>
        <name>heme</name>
        <dbReference type="ChEBI" id="CHEBI:30413"/>
    </ligand>
    <ligandPart>
        <name>Fe</name>
        <dbReference type="ChEBI" id="CHEBI:18248"/>
    </ligandPart>
</feature>
<comment type="function">
    <text evidence="2">May be involved in the metabolism of insect hormones and in the breakdown of synthetic insecticides.</text>
</comment>
<keyword evidence="9" id="KW-0492">Microsome</keyword>
<keyword evidence="6 14" id="KW-0349">Heme</keyword>
<evidence type="ECO:0000256" key="14">
    <source>
        <dbReference type="PIRSR" id="PIRSR602401-1"/>
    </source>
</evidence>
<dbReference type="InterPro" id="IPR017972">
    <property type="entry name" value="Cyt_P450_CS"/>
</dbReference>
<dbReference type="InterPro" id="IPR002401">
    <property type="entry name" value="Cyt_P450_E_grp-I"/>
</dbReference>
<evidence type="ECO:0000256" key="11">
    <source>
        <dbReference type="ARBA" id="ARBA00023004"/>
    </source>
</evidence>
<keyword evidence="13" id="KW-0472">Membrane</keyword>
<comment type="subcellular location">
    <subcellularLocation>
        <location evidence="4">Endoplasmic reticulum membrane</location>
        <topology evidence="4">Peripheral membrane protein</topology>
    </subcellularLocation>
    <subcellularLocation>
        <location evidence="3">Microsome membrane</location>
        <topology evidence="3">Peripheral membrane protein</topology>
    </subcellularLocation>
</comment>
<dbReference type="Gene3D" id="1.10.630.10">
    <property type="entry name" value="Cytochrome P450"/>
    <property type="match status" value="1"/>
</dbReference>
<evidence type="ECO:0000256" key="9">
    <source>
        <dbReference type="ARBA" id="ARBA00022848"/>
    </source>
</evidence>
<evidence type="ECO:0000256" key="3">
    <source>
        <dbReference type="ARBA" id="ARBA00004174"/>
    </source>
</evidence>
<evidence type="ECO:0000256" key="5">
    <source>
        <dbReference type="ARBA" id="ARBA00010617"/>
    </source>
</evidence>
<evidence type="ECO:0000256" key="1">
    <source>
        <dbReference type="ARBA" id="ARBA00001971"/>
    </source>
</evidence>